<dbReference type="eggNOG" id="ENOG502S6PS">
    <property type="taxonomic scope" value="Eukaryota"/>
</dbReference>
<dbReference type="InterPro" id="IPR029063">
    <property type="entry name" value="SAM-dependent_MTases_sf"/>
</dbReference>
<dbReference type="SUPFAM" id="SSF53335">
    <property type="entry name" value="S-adenosyl-L-methionine-dependent methyltransferases"/>
    <property type="match status" value="1"/>
</dbReference>
<dbReference type="HOGENOM" id="CLU_010595_5_0_1"/>
<gene>
    <name evidence="2" type="ORF">PIIN_01455</name>
</gene>
<protein>
    <recommendedName>
        <fullName evidence="4">Methyltransferase domain-containing protein</fullName>
    </recommendedName>
</protein>
<evidence type="ECO:0000313" key="2">
    <source>
        <dbReference type="EMBL" id="CCA67627.1"/>
    </source>
</evidence>
<dbReference type="InParanoid" id="G4T8L2"/>
<keyword evidence="3" id="KW-1185">Reference proteome</keyword>
<accession>G4T8L2</accession>
<comment type="caution">
    <text evidence="2">The sequence shown here is derived from an EMBL/GenBank/DDBJ whole genome shotgun (WGS) entry which is preliminary data.</text>
</comment>
<evidence type="ECO:0000256" key="1">
    <source>
        <dbReference type="SAM" id="MobiDB-lite"/>
    </source>
</evidence>
<dbReference type="AlphaFoldDB" id="G4T8L2"/>
<name>G4T8L2_SERID</name>
<dbReference type="Proteomes" id="UP000007148">
    <property type="component" value="Unassembled WGS sequence"/>
</dbReference>
<dbReference type="OrthoDB" id="2013972at2759"/>
<evidence type="ECO:0008006" key="4">
    <source>
        <dbReference type="Google" id="ProtNLM"/>
    </source>
</evidence>
<feature type="region of interest" description="Disordered" evidence="1">
    <location>
        <begin position="265"/>
        <end position="291"/>
    </location>
</feature>
<dbReference type="Gene3D" id="3.40.50.150">
    <property type="entry name" value="Vaccinia Virus protein VP39"/>
    <property type="match status" value="1"/>
</dbReference>
<evidence type="ECO:0000313" key="3">
    <source>
        <dbReference type="Proteomes" id="UP000007148"/>
    </source>
</evidence>
<organism evidence="2 3">
    <name type="scientific">Serendipita indica (strain DSM 11827)</name>
    <name type="common">Root endophyte fungus</name>
    <name type="synonym">Piriformospora indica</name>
    <dbReference type="NCBI Taxonomy" id="1109443"/>
    <lineage>
        <taxon>Eukaryota</taxon>
        <taxon>Fungi</taxon>
        <taxon>Dikarya</taxon>
        <taxon>Basidiomycota</taxon>
        <taxon>Agaricomycotina</taxon>
        <taxon>Agaricomycetes</taxon>
        <taxon>Sebacinales</taxon>
        <taxon>Serendipitaceae</taxon>
        <taxon>Serendipita</taxon>
    </lineage>
</organism>
<dbReference type="CDD" id="cd02440">
    <property type="entry name" value="AdoMet_MTases"/>
    <property type="match status" value="1"/>
</dbReference>
<reference evidence="2 3" key="1">
    <citation type="journal article" date="2011" name="PLoS Pathog.">
        <title>Endophytic Life Strategies Decoded by Genome and Transcriptome Analyses of the Mutualistic Root Symbiont Piriformospora indica.</title>
        <authorList>
            <person name="Zuccaro A."/>
            <person name="Lahrmann U."/>
            <person name="Guldener U."/>
            <person name="Langen G."/>
            <person name="Pfiffi S."/>
            <person name="Biedenkopf D."/>
            <person name="Wong P."/>
            <person name="Samans B."/>
            <person name="Grimm C."/>
            <person name="Basiewicz M."/>
            <person name="Murat C."/>
            <person name="Martin F."/>
            <person name="Kogel K.H."/>
        </authorList>
    </citation>
    <scope>NUCLEOTIDE SEQUENCE [LARGE SCALE GENOMIC DNA]</scope>
    <source>
        <strain evidence="2 3">DSM 11827</strain>
    </source>
</reference>
<dbReference type="EMBL" id="CAFZ01000017">
    <property type="protein sequence ID" value="CCA67627.1"/>
    <property type="molecule type" value="Genomic_DNA"/>
</dbReference>
<proteinExistence type="predicted"/>
<feature type="compositionally biased region" description="Basic and acidic residues" evidence="1">
    <location>
        <begin position="265"/>
        <end position="279"/>
    </location>
</feature>
<sequence>MCGENSSTDYMAIFRAIEMAKEYPNASVVALDLAPVPLDPEKLPPNCRFVVEDINLGLSHYHGESGFDVIHARCIGSGINNYAAMMQDVEACLKPGGLVIFIDGDMRIYMEDGVTPVPIGQEDENGVEIGEGSWLHRIAREVRYAAIYKGSDVFGLEDCIDLGLFGHPLLEPSSICNAALYTPIGPWPESPDALEQQELRYAGTLLQQDLMQVSRAWTPLLKLYGINQETLDRWSERIQKELLTCKFKMLWRWRVTWGQRKVESLGRESADAPSSDKRKSSSASPKSPHAHNFFRTFTTAQEAAAFRNLQAEKATELPLPLVVKLYEEAHSTV</sequence>